<dbReference type="InterPro" id="IPR051458">
    <property type="entry name" value="Cyt/Met_Dipeptidase"/>
</dbReference>
<dbReference type="Gene3D" id="3.40.630.10">
    <property type="entry name" value="Zn peptidases"/>
    <property type="match status" value="1"/>
</dbReference>
<dbReference type="PANTHER" id="PTHR43270:SF4">
    <property type="entry name" value="CARNOSINE DIPEPTIDASE 2, ISOFORM A"/>
    <property type="match status" value="1"/>
</dbReference>
<evidence type="ECO:0000256" key="4">
    <source>
        <dbReference type="SAM" id="MobiDB-lite"/>
    </source>
</evidence>
<evidence type="ECO:0000313" key="7">
    <source>
        <dbReference type="Proteomes" id="UP001566331"/>
    </source>
</evidence>
<dbReference type="EMBL" id="JBFWIC010000007">
    <property type="protein sequence ID" value="MEZ0474375.1"/>
    <property type="molecule type" value="Genomic_DNA"/>
</dbReference>
<keyword evidence="1" id="KW-0645">Protease</keyword>
<comment type="caution">
    <text evidence="6">The sequence shown here is derived from an EMBL/GenBank/DDBJ whole genome shotgun (WGS) entry which is preliminary data.</text>
</comment>
<feature type="region of interest" description="Disordered" evidence="4">
    <location>
        <begin position="471"/>
        <end position="493"/>
    </location>
</feature>
<dbReference type="PANTHER" id="PTHR43270">
    <property type="entry name" value="BETA-ALA-HIS DIPEPTIDASE"/>
    <property type="match status" value="1"/>
</dbReference>
<organism evidence="6 7">
    <name type="scientific">Luteimonas salinilitoris</name>
    <dbReference type="NCBI Taxonomy" id="3237697"/>
    <lineage>
        <taxon>Bacteria</taxon>
        <taxon>Pseudomonadati</taxon>
        <taxon>Pseudomonadota</taxon>
        <taxon>Gammaproteobacteria</taxon>
        <taxon>Lysobacterales</taxon>
        <taxon>Lysobacteraceae</taxon>
        <taxon>Luteimonas</taxon>
    </lineage>
</organism>
<name>A0ABV4HNQ8_9GAMM</name>
<feature type="domain" description="Peptidase M20 dimerisation" evidence="5">
    <location>
        <begin position="206"/>
        <end position="364"/>
    </location>
</feature>
<keyword evidence="3" id="KW-0378">Hydrolase</keyword>
<evidence type="ECO:0000313" key="6">
    <source>
        <dbReference type="EMBL" id="MEZ0474375.1"/>
    </source>
</evidence>
<proteinExistence type="predicted"/>
<gene>
    <name evidence="6" type="ORF">AB6713_07050</name>
</gene>
<evidence type="ECO:0000256" key="2">
    <source>
        <dbReference type="ARBA" id="ARBA00022723"/>
    </source>
</evidence>
<reference evidence="6 7" key="1">
    <citation type="submission" date="2024-07" db="EMBL/GenBank/DDBJ databases">
        <title>Luteimonas salilacus sp. nov., isolated from the shore soil of Salt Lake in Tibet of China.</title>
        <authorList>
            <person name="Zhang X."/>
            <person name="Li A."/>
        </authorList>
    </citation>
    <scope>NUCLEOTIDE SEQUENCE [LARGE SCALE GENOMIC DNA]</scope>
    <source>
        <strain evidence="6 7">B3-2-R+30</strain>
    </source>
</reference>
<protein>
    <submittedName>
        <fullName evidence="6">M20/M25/M40 family metallo-hydrolase</fullName>
    </submittedName>
</protein>
<dbReference type="Proteomes" id="UP001566331">
    <property type="component" value="Unassembled WGS sequence"/>
</dbReference>
<evidence type="ECO:0000256" key="3">
    <source>
        <dbReference type="ARBA" id="ARBA00022801"/>
    </source>
</evidence>
<dbReference type="InterPro" id="IPR002933">
    <property type="entry name" value="Peptidase_M20"/>
</dbReference>
<evidence type="ECO:0000256" key="1">
    <source>
        <dbReference type="ARBA" id="ARBA00022670"/>
    </source>
</evidence>
<accession>A0ABV4HNQ8</accession>
<dbReference type="Pfam" id="PF07687">
    <property type="entry name" value="M20_dimer"/>
    <property type="match status" value="1"/>
</dbReference>
<dbReference type="Gene3D" id="3.30.70.360">
    <property type="match status" value="1"/>
</dbReference>
<sequence length="493" mass="52159">MDTDKLLDTIARTWDAGVTPALLDYIAIPCESPAFDPQWQANGHMDRAVELMMDWARDKLGGLPDASVEAIRLPGRTPVIFIDIPGDDASAPVLVYGHLDKQPPMEGWAPGRGAWTPTLEGERLYGRGGADDGYAIFSAITAVLALREQGVAHARCTILIEACEESGSADLPHYIDHLAPRLGAPAVVVVLDANCGNYDQLWMTTSLRGQVAGTLTVRVLDEGMHSGDASGVVPSSFRIARLLLSRIEDPASGEIVPSFHVSIPEARTAQAARAGAALGADVHRQLPLHGATKPVADDAETLLLNRAWRPQLAVIGIDGLPGVASAAAVMQPATSLKLSLRLPPTLDPRAAARQLKALLESDPPYGCEASFRVDMVSEGWHAPPVAPWLQATLDRASTIAFGRPSALIGGGGGIPFLAMLGERFPEAQFVVTGVLGPQSNAHGPNEFLHIPAAKRVTAAVAQVLHDASTSVARPHASIQRHQPAPHLASRTSI</sequence>
<keyword evidence="2" id="KW-0479">Metal-binding</keyword>
<evidence type="ECO:0000259" key="5">
    <source>
        <dbReference type="Pfam" id="PF07687"/>
    </source>
</evidence>
<dbReference type="Pfam" id="PF01546">
    <property type="entry name" value="Peptidase_M20"/>
    <property type="match status" value="1"/>
</dbReference>
<keyword evidence="7" id="KW-1185">Reference proteome</keyword>
<dbReference type="InterPro" id="IPR011650">
    <property type="entry name" value="Peptidase_M20_dimer"/>
</dbReference>
<dbReference type="SUPFAM" id="SSF53187">
    <property type="entry name" value="Zn-dependent exopeptidases"/>
    <property type="match status" value="1"/>
</dbReference>
<dbReference type="RefSeq" id="WP_370563533.1">
    <property type="nucleotide sequence ID" value="NZ_JBFWIB010000004.1"/>
</dbReference>